<evidence type="ECO:0000313" key="2">
    <source>
        <dbReference type="EMBL" id="CRZ03073.1"/>
    </source>
</evidence>
<feature type="non-terminal residue" evidence="2">
    <location>
        <position position="232"/>
    </location>
</feature>
<feature type="region of interest" description="Disordered" evidence="1">
    <location>
        <begin position="35"/>
        <end position="232"/>
    </location>
</feature>
<feature type="compositionally biased region" description="Low complexity" evidence="1">
    <location>
        <begin position="208"/>
        <end position="232"/>
    </location>
</feature>
<evidence type="ECO:0000256" key="1">
    <source>
        <dbReference type="SAM" id="MobiDB-lite"/>
    </source>
</evidence>
<sequence length="232" mass="25295">MRWMNGEVFNSDGLGRLADTVQSLPESVDQFLWRQSLPSGARGIENSTPAKGRGHPGQSAGQTRIPDSEVSQQLLNAPSAQQPETVDQTADQLTDSTLKALGQQLLSDEPLSQTQPDYPEDQSGQQPQPDSLQHKFERQPGPLLNSPRIPEQQSGFQPGVPQQPGPRPSARQQPGQPGPQPEFPSNQPGQQFVSQLGSPQQQPEEQRGSQNRSPQQQPGQQPGPRPMSSQQQ</sequence>
<dbReference type="AlphaFoldDB" id="A0A0H5QM38"/>
<feature type="compositionally biased region" description="Polar residues" evidence="1">
    <location>
        <begin position="69"/>
        <end position="97"/>
    </location>
</feature>
<organism evidence="2">
    <name type="scientific">Spongospora subterranea</name>
    <dbReference type="NCBI Taxonomy" id="70186"/>
    <lineage>
        <taxon>Eukaryota</taxon>
        <taxon>Sar</taxon>
        <taxon>Rhizaria</taxon>
        <taxon>Endomyxa</taxon>
        <taxon>Phytomyxea</taxon>
        <taxon>Plasmodiophorida</taxon>
        <taxon>Plasmodiophoridae</taxon>
        <taxon>Spongospora</taxon>
    </lineage>
</organism>
<feature type="compositionally biased region" description="Polar residues" evidence="1">
    <location>
        <begin position="183"/>
        <end position="203"/>
    </location>
</feature>
<reference evidence="2" key="1">
    <citation type="submission" date="2015-04" db="EMBL/GenBank/DDBJ databases">
        <title>The genome sequence of the plant pathogenic Rhizarian Plasmodiophora brassicae reveals insights in its biotrophic life cycle and the origin of chitin synthesis.</title>
        <authorList>
            <person name="Schwelm A."/>
            <person name="Fogelqvist J."/>
            <person name="Knaust A."/>
            <person name="Julke S."/>
            <person name="Lilja T."/>
            <person name="Dhandapani V."/>
            <person name="Bonilla-Rosso G."/>
            <person name="Karlsson M."/>
            <person name="Shevchenko A."/>
            <person name="Choi S.R."/>
            <person name="Kim H.G."/>
            <person name="Park J.Y."/>
            <person name="Lim Y.P."/>
            <person name="Ludwig-Muller J."/>
            <person name="Dixelius C."/>
        </authorList>
    </citation>
    <scope>NUCLEOTIDE SEQUENCE</scope>
    <source>
        <tissue evidence="2">Potato root galls</tissue>
    </source>
</reference>
<protein>
    <submittedName>
        <fullName evidence="2">Uncharacterized protein</fullName>
    </submittedName>
</protein>
<name>A0A0H5QM38_9EUKA</name>
<dbReference type="EMBL" id="HACM01002631">
    <property type="protein sequence ID" value="CRZ03073.1"/>
    <property type="molecule type" value="Transcribed_RNA"/>
</dbReference>
<proteinExistence type="predicted"/>
<feature type="compositionally biased region" description="Polar residues" evidence="1">
    <location>
        <begin position="104"/>
        <end position="131"/>
    </location>
</feature>
<accession>A0A0H5QM38</accession>